<dbReference type="OrthoDB" id="194289at2759"/>
<feature type="transmembrane region" description="Helical" evidence="1">
    <location>
        <begin position="246"/>
        <end position="269"/>
    </location>
</feature>
<gene>
    <name evidence="2" type="ORF">KP79_PYT09113</name>
</gene>
<name>A0A210PNQ5_MIZYE</name>
<comment type="caution">
    <text evidence="2">The sequence shown here is derived from an EMBL/GenBank/DDBJ whole genome shotgun (WGS) entry which is preliminary data.</text>
</comment>
<proteinExistence type="predicted"/>
<dbReference type="Pfam" id="PF11911">
    <property type="entry name" value="DUF3429"/>
    <property type="match status" value="1"/>
</dbReference>
<dbReference type="STRING" id="6573.A0A210PNQ5"/>
<keyword evidence="3" id="KW-1185">Reference proteome</keyword>
<keyword evidence="1 2" id="KW-0812">Transmembrane</keyword>
<dbReference type="AlphaFoldDB" id="A0A210PNQ5"/>
<accession>A0A210PNQ5</accession>
<keyword evidence="1" id="KW-1133">Transmembrane helix</keyword>
<feature type="transmembrane region" description="Helical" evidence="1">
    <location>
        <begin position="163"/>
        <end position="183"/>
    </location>
</feature>
<dbReference type="PANTHER" id="PTHR15887:SF1">
    <property type="entry name" value="TRANSMEMBRANE PROTEIN 69"/>
    <property type="match status" value="1"/>
</dbReference>
<evidence type="ECO:0000313" key="3">
    <source>
        <dbReference type="Proteomes" id="UP000242188"/>
    </source>
</evidence>
<sequence length="279" mass="30799">MIKSFNASFSCVKKVWTKLPGHGSAYTISVNGYGGVSSTSVHVLSDLQKRRSSNNVTTDSKQTVLVKNLSSYNGHYITKSVCAKILPTSFILQRFEAQVTNTYQKRLFHEDRKTTALTVLGSLKELKASPVPALVLGFSGLIPFVAAPTYLVMNQLFMPDIAFAQLVYGATILSFLGGIRWGMTIPEDSILQPNWFNLCYSVTPSLVAWAGVLMPSPLSSLTLMLGFAGACYMDMVSYGYPPWFKGLRFTLTFVAILSLWTTLMCSLLLDTKPNKEEKK</sequence>
<evidence type="ECO:0000313" key="2">
    <source>
        <dbReference type="EMBL" id="OWF38084.1"/>
    </source>
</evidence>
<reference evidence="2 3" key="1">
    <citation type="journal article" date="2017" name="Nat. Ecol. Evol.">
        <title>Scallop genome provides insights into evolution of bilaterian karyotype and development.</title>
        <authorList>
            <person name="Wang S."/>
            <person name="Zhang J."/>
            <person name="Jiao W."/>
            <person name="Li J."/>
            <person name="Xun X."/>
            <person name="Sun Y."/>
            <person name="Guo X."/>
            <person name="Huan P."/>
            <person name="Dong B."/>
            <person name="Zhang L."/>
            <person name="Hu X."/>
            <person name="Sun X."/>
            <person name="Wang J."/>
            <person name="Zhao C."/>
            <person name="Wang Y."/>
            <person name="Wang D."/>
            <person name="Huang X."/>
            <person name="Wang R."/>
            <person name="Lv J."/>
            <person name="Li Y."/>
            <person name="Zhang Z."/>
            <person name="Liu B."/>
            <person name="Lu W."/>
            <person name="Hui Y."/>
            <person name="Liang J."/>
            <person name="Zhou Z."/>
            <person name="Hou R."/>
            <person name="Li X."/>
            <person name="Liu Y."/>
            <person name="Li H."/>
            <person name="Ning X."/>
            <person name="Lin Y."/>
            <person name="Zhao L."/>
            <person name="Xing Q."/>
            <person name="Dou J."/>
            <person name="Li Y."/>
            <person name="Mao J."/>
            <person name="Guo H."/>
            <person name="Dou H."/>
            <person name="Li T."/>
            <person name="Mu C."/>
            <person name="Jiang W."/>
            <person name="Fu Q."/>
            <person name="Fu X."/>
            <person name="Miao Y."/>
            <person name="Liu J."/>
            <person name="Yu Q."/>
            <person name="Li R."/>
            <person name="Liao H."/>
            <person name="Li X."/>
            <person name="Kong Y."/>
            <person name="Jiang Z."/>
            <person name="Chourrout D."/>
            <person name="Li R."/>
            <person name="Bao Z."/>
        </authorList>
    </citation>
    <scope>NUCLEOTIDE SEQUENCE [LARGE SCALE GENOMIC DNA]</scope>
    <source>
        <strain evidence="2 3">PY_sf001</strain>
    </source>
</reference>
<evidence type="ECO:0000256" key="1">
    <source>
        <dbReference type="SAM" id="Phobius"/>
    </source>
</evidence>
<feature type="transmembrane region" description="Helical" evidence="1">
    <location>
        <begin position="131"/>
        <end position="151"/>
    </location>
</feature>
<dbReference type="InterPro" id="IPR021836">
    <property type="entry name" value="DUF3429"/>
</dbReference>
<protein>
    <submittedName>
        <fullName evidence="2">Transmembrane protein 69</fullName>
    </submittedName>
</protein>
<dbReference type="Proteomes" id="UP000242188">
    <property type="component" value="Unassembled WGS sequence"/>
</dbReference>
<dbReference type="PANTHER" id="PTHR15887">
    <property type="entry name" value="TRANSMEMBRANE PROTEIN 69"/>
    <property type="match status" value="1"/>
</dbReference>
<keyword evidence="1" id="KW-0472">Membrane</keyword>
<dbReference type="EMBL" id="NEDP02005573">
    <property type="protein sequence ID" value="OWF38084.1"/>
    <property type="molecule type" value="Genomic_DNA"/>
</dbReference>
<organism evidence="2 3">
    <name type="scientific">Mizuhopecten yessoensis</name>
    <name type="common">Japanese scallop</name>
    <name type="synonym">Patinopecten yessoensis</name>
    <dbReference type="NCBI Taxonomy" id="6573"/>
    <lineage>
        <taxon>Eukaryota</taxon>
        <taxon>Metazoa</taxon>
        <taxon>Spiralia</taxon>
        <taxon>Lophotrochozoa</taxon>
        <taxon>Mollusca</taxon>
        <taxon>Bivalvia</taxon>
        <taxon>Autobranchia</taxon>
        <taxon>Pteriomorphia</taxon>
        <taxon>Pectinida</taxon>
        <taxon>Pectinoidea</taxon>
        <taxon>Pectinidae</taxon>
        <taxon>Mizuhopecten</taxon>
    </lineage>
</organism>